<organism evidence="2 3">
    <name type="scientific">Arthrobotrys flagrans</name>
    <name type="common">Nematode-trapping fungus</name>
    <name type="synonym">Trichothecium flagrans</name>
    <dbReference type="NCBI Taxonomy" id="97331"/>
    <lineage>
        <taxon>Eukaryota</taxon>
        <taxon>Fungi</taxon>
        <taxon>Dikarya</taxon>
        <taxon>Ascomycota</taxon>
        <taxon>Pezizomycotina</taxon>
        <taxon>Orbiliomycetes</taxon>
        <taxon>Orbiliales</taxon>
        <taxon>Orbiliaceae</taxon>
        <taxon>Arthrobotrys</taxon>
    </lineage>
</organism>
<proteinExistence type="predicted"/>
<protein>
    <submittedName>
        <fullName evidence="2">Uncharacterized protein</fullName>
    </submittedName>
</protein>
<dbReference type="EMBL" id="SAEB01000012">
    <property type="protein sequence ID" value="RVD81486.1"/>
    <property type="molecule type" value="Genomic_DNA"/>
</dbReference>
<feature type="compositionally biased region" description="Low complexity" evidence="1">
    <location>
        <begin position="114"/>
        <end position="124"/>
    </location>
</feature>
<keyword evidence="3" id="KW-1185">Reference proteome</keyword>
<feature type="region of interest" description="Disordered" evidence="1">
    <location>
        <begin position="91"/>
        <end position="158"/>
    </location>
</feature>
<accession>A0A436ZRV1</accession>
<dbReference type="VEuPathDB" id="FungiDB:DFL_009350"/>
<dbReference type="RefSeq" id="XP_067487030.1">
    <property type="nucleotide sequence ID" value="XM_067639220.1"/>
</dbReference>
<evidence type="ECO:0000256" key="1">
    <source>
        <dbReference type="SAM" id="MobiDB-lite"/>
    </source>
</evidence>
<evidence type="ECO:0000313" key="2">
    <source>
        <dbReference type="EMBL" id="RVD81486.1"/>
    </source>
</evidence>
<sequence length="158" mass="16937">MLMLRNQLNSLAKGSDTLQQYLLKAKGLKIRFETAGGTIGFWEYASVVCNGLPEEYGMAVMSIMTNIAKENGCRDHDSLAMELSTVEMVLAGQGKRQSSQSQPFKGGNAFSAQGSSNSSGSSTTGRGGRNGRRGRGNNRGTSDRGSQGNFNSNKRDSR</sequence>
<dbReference type="AlphaFoldDB" id="A0A436ZRV1"/>
<reference evidence="2 3" key="1">
    <citation type="submission" date="2019-01" db="EMBL/GenBank/DDBJ databases">
        <title>Intercellular communication is required for trap formation in the nematode-trapping fungus Duddingtonia flagrans.</title>
        <authorList>
            <person name="Youssar L."/>
            <person name="Wernet V."/>
            <person name="Hensel N."/>
            <person name="Hildebrandt H.-G."/>
            <person name="Fischer R."/>
        </authorList>
    </citation>
    <scope>NUCLEOTIDE SEQUENCE [LARGE SCALE GENOMIC DNA]</scope>
    <source>
        <strain evidence="2 3">CBS H-5679</strain>
    </source>
</reference>
<evidence type="ECO:0000313" key="3">
    <source>
        <dbReference type="Proteomes" id="UP000283090"/>
    </source>
</evidence>
<dbReference type="GeneID" id="93591661"/>
<name>A0A436ZRV1_ARTFL</name>
<comment type="caution">
    <text evidence="2">The sequence shown here is derived from an EMBL/GenBank/DDBJ whole genome shotgun (WGS) entry which is preliminary data.</text>
</comment>
<dbReference type="Proteomes" id="UP000283090">
    <property type="component" value="Unassembled WGS sequence"/>
</dbReference>
<gene>
    <name evidence="2" type="ORF">DFL_009350</name>
</gene>